<dbReference type="RefSeq" id="WP_121196221.1">
    <property type="nucleotide sequence ID" value="NZ_RBKU01000001.1"/>
</dbReference>
<evidence type="ECO:0000256" key="1">
    <source>
        <dbReference type="ARBA" id="ARBA00004196"/>
    </source>
</evidence>
<keyword evidence="3" id="KW-1015">Disulfide bond</keyword>
<dbReference type="GO" id="GO:0016209">
    <property type="term" value="F:antioxidant activity"/>
    <property type="evidence" value="ECO:0007669"/>
    <property type="project" value="InterPro"/>
</dbReference>
<dbReference type="InterPro" id="IPR050553">
    <property type="entry name" value="Thioredoxin_ResA/DsbE_sf"/>
</dbReference>
<dbReference type="PANTHER" id="PTHR42852">
    <property type="entry name" value="THIOL:DISULFIDE INTERCHANGE PROTEIN DSBE"/>
    <property type="match status" value="1"/>
</dbReference>
<evidence type="ECO:0000256" key="3">
    <source>
        <dbReference type="ARBA" id="ARBA00023157"/>
    </source>
</evidence>
<protein>
    <submittedName>
        <fullName evidence="7">Thiol-disulfide isomerase/thioredoxin</fullName>
    </submittedName>
</protein>
<evidence type="ECO:0000313" key="8">
    <source>
        <dbReference type="Proteomes" id="UP000268007"/>
    </source>
</evidence>
<keyword evidence="8" id="KW-1185">Reference proteome</keyword>
<dbReference type="PROSITE" id="PS51352">
    <property type="entry name" value="THIOREDOXIN_2"/>
    <property type="match status" value="1"/>
</dbReference>
<reference evidence="7 8" key="1">
    <citation type="submission" date="2018-10" db="EMBL/GenBank/DDBJ databases">
        <title>Genomic Encyclopedia of Archaeal and Bacterial Type Strains, Phase II (KMG-II): from individual species to whole genera.</title>
        <authorList>
            <person name="Goeker M."/>
        </authorList>
    </citation>
    <scope>NUCLEOTIDE SEQUENCE [LARGE SCALE GENOMIC DNA]</scope>
    <source>
        <strain evidence="7 8">DSM 18602</strain>
    </source>
</reference>
<dbReference type="InterPro" id="IPR025380">
    <property type="entry name" value="DUF4369"/>
</dbReference>
<dbReference type="PANTHER" id="PTHR42852:SF6">
    <property type="entry name" value="THIOL:DISULFIDE INTERCHANGE PROTEIN DSBE"/>
    <property type="match status" value="1"/>
</dbReference>
<dbReference type="Pfam" id="PF00578">
    <property type="entry name" value="AhpC-TSA"/>
    <property type="match status" value="1"/>
</dbReference>
<feature type="domain" description="Thioredoxin" evidence="6">
    <location>
        <begin position="235"/>
        <end position="377"/>
    </location>
</feature>
<name>A0A495IUQ0_9SPHI</name>
<dbReference type="OrthoDB" id="750178at2"/>
<evidence type="ECO:0000256" key="4">
    <source>
        <dbReference type="ARBA" id="ARBA00023284"/>
    </source>
</evidence>
<dbReference type="GO" id="GO:0016853">
    <property type="term" value="F:isomerase activity"/>
    <property type="evidence" value="ECO:0007669"/>
    <property type="project" value="UniProtKB-KW"/>
</dbReference>
<dbReference type="Proteomes" id="UP000268007">
    <property type="component" value="Unassembled WGS sequence"/>
</dbReference>
<dbReference type="InterPro" id="IPR013766">
    <property type="entry name" value="Thioredoxin_domain"/>
</dbReference>
<evidence type="ECO:0000256" key="2">
    <source>
        <dbReference type="ARBA" id="ARBA00022748"/>
    </source>
</evidence>
<dbReference type="InterPro" id="IPR036249">
    <property type="entry name" value="Thioredoxin-like_sf"/>
</dbReference>
<evidence type="ECO:0000313" key="7">
    <source>
        <dbReference type="EMBL" id="RKR80430.1"/>
    </source>
</evidence>
<accession>A0A495IUQ0</accession>
<dbReference type="GO" id="GO:0016491">
    <property type="term" value="F:oxidoreductase activity"/>
    <property type="evidence" value="ECO:0007669"/>
    <property type="project" value="InterPro"/>
</dbReference>
<feature type="chain" id="PRO_5019771262" evidence="5">
    <location>
        <begin position="19"/>
        <end position="383"/>
    </location>
</feature>
<proteinExistence type="predicted"/>
<sequence length="383" mass="42556">MKKQLTTALILLPTILLAQQVNYQIHGRVGTLDAPAKAYLTYRTDLGNTTDSATITQGNFSFSGKLDDPLKANLIISQDGENLRKLRKADAIVLYLENGNIAVEATDSVSHARINAGSLNKANQELTQALLPYTNQLRAATLTYRSLPKEQQNEQAEKEYDKKTDAIEQNQKIVLASFIKTHSNTIISLDALKTFGGYFPEASEVEPLYNKLTADVKSSKSGVEYGKLLQSWKLTALGAKAPVFAQNDKDGNAITLDSFKGKYVLIDFWASWCGPCRRENPHVVKAFEQYKDKNFTILGVSLDSKRDAWIKAVEDDKLNWAQVSDLKYWKNDVAVLYGVRAIPQNFLLDPNGKIIAKNLTGDKLTEKLQQIYQSSAAAKSDSK</sequence>
<dbReference type="GO" id="GO:0017004">
    <property type="term" value="P:cytochrome complex assembly"/>
    <property type="evidence" value="ECO:0007669"/>
    <property type="project" value="UniProtKB-KW"/>
</dbReference>
<dbReference type="GO" id="GO:0030313">
    <property type="term" value="C:cell envelope"/>
    <property type="evidence" value="ECO:0007669"/>
    <property type="project" value="UniProtKB-SubCell"/>
</dbReference>
<dbReference type="SUPFAM" id="SSF52833">
    <property type="entry name" value="Thioredoxin-like"/>
    <property type="match status" value="1"/>
</dbReference>
<dbReference type="CDD" id="cd02966">
    <property type="entry name" value="TlpA_like_family"/>
    <property type="match status" value="1"/>
</dbReference>
<dbReference type="Gene3D" id="3.40.30.10">
    <property type="entry name" value="Glutaredoxin"/>
    <property type="match status" value="1"/>
</dbReference>
<comment type="subcellular location">
    <subcellularLocation>
        <location evidence="1">Cell envelope</location>
    </subcellularLocation>
</comment>
<dbReference type="InterPro" id="IPR000866">
    <property type="entry name" value="AhpC/TSA"/>
</dbReference>
<keyword evidence="2" id="KW-0201">Cytochrome c-type biogenesis</keyword>
<keyword evidence="7" id="KW-0413">Isomerase</keyword>
<evidence type="ECO:0000259" key="6">
    <source>
        <dbReference type="PROSITE" id="PS51352"/>
    </source>
</evidence>
<dbReference type="EMBL" id="RBKU01000001">
    <property type="protein sequence ID" value="RKR80430.1"/>
    <property type="molecule type" value="Genomic_DNA"/>
</dbReference>
<feature type="signal peptide" evidence="5">
    <location>
        <begin position="1"/>
        <end position="18"/>
    </location>
</feature>
<dbReference type="Pfam" id="PF14289">
    <property type="entry name" value="DUF4369"/>
    <property type="match status" value="1"/>
</dbReference>
<dbReference type="AlphaFoldDB" id="A0A495IUQ0"/>
<evidence type="ECO:0000256" key="5">
    <source>
        <dbReference type="SAM" id="SignalP"/>
    </source>
</evidence>
<gene>
    <name evidence="7" type="ORF">BDD43_0537</name>
</gene>
<keyword evidence="5" id="KW-0732">Signal</keyword>
<keyword evidence="4" id="KW-0676">Redox-active center</keyword>
<dbReference type="PROSITE" id="PS00194">
    <property type="entry name" value="THIOREDOXIN_1"/>
    <property type="match status" value="1"/>
</dbReference>
<comment type="caution">
    <text evidence="7">The sequence shown here is derived from an EMBL/GenBank/DDBJ whole genome shotgun (WGS) entry which is preliminary data.</text>
</comment>
<dbReference type="InterPro" id="IPR017937">
    <property type="entry name" value="Thioredoxin_CS"/>
</dbReference>
<organism evidence="7 8">
    <name type="scientific">Mucilaginibacter gracilis</name>
    <dbReference type="NCBI Taxonomy" id="423350"/>
    <lineage>
        <taxon>Bacteria</taxon>
        <taxon>Pseudomonadati</taxon>
        <taxon>Bacteroidota</taxon>
        <taxon>Sphingobacteriia</taxon>
        <taxon>Sphingobacteriales</taxon>
        <taxon>Sphingobacteriaceae</taxon>
        <taxon>Mucilaginibacter</taxon>
    </lineage>
</organism>